<accession>A0A0A8YW90</accession>
<evidence type="ECO:0000313" key="1">
    <source>
        <dbReference type="EMBL" id="JAD31409.1"/>
    </source>
</evidence>
<dbReference type="AlphaFoldDB" id="A0A0A8YW90"/>
<sequence>MHLHECSRFIGVIRTSGSRRDLGSSGQ</sequence>
<protein>
    <submittedName>
        <fullName evidence="1">Uncharacterized protein</fullName>
    </submittedName>
</protein>
<organism evidence="1">
    <name type="scientific">Arundo donax</name>
    <name type="common">Giant reed</name>
    <name type="synonym">Donax arundinaceus</name>
    <dbReference type="NCBI Taxonomy" id="35708"/>
    <lineage>
        <taxon>Eukaryota</taxon>
        <taxon>Viridiplantae</taxon>
        <taxon>Streptophyta</taxon>
        <taxon>Embryophyta</taxon>
        <taxon>Tracheophyta</taxon>
        <taxon>Spermatophyta</taxon>
        <taxon>Magnoliopsida</taxon>
        <taxon>Liliopsida</taxon>
        <taxon>Poales</taxon>
        <taxon>Poaceae</taxon>
        <taxon>PACMAD clade</taxon>
        <taxon>Arundinoideae</taxon>
        <taxon>Arundineae</taxon>
        <taxon>Arundo</taxon>
    </lineage>
</organism>
<reference evidence="1" key="1">
    <citation type="submission" date="2014-09" db="EMBL/GenBank/DDBJ databases">
        <authorList>
            <person name="Magalhaes I.L.F."/>
            <person name="Oliveira U."/>
            <person name="Santos F.R."/>
            <person name="Vidigal T.H.D.A."/>
            <person name="Brescovit A.D."/>
            <person name="Santos A.J."/>
        </authorList>
    </citation>
    <scope>NUCLEOTIDE SEQUENCE</scope>
    <source>
        <tissue evidence="1">Shoot tissue taken approximately 20 cm above the soil surface</tissue>
    </source>
</reference>
<reference evidence="1" key="2">
    <citation type="journal article" date="2015" name="Data Brief">
        <title>Shoot transcriptome of the giant reed, Arundo donax.</title>
        <authorList>
            <person name="Barrero R.A."/>
            <person name="Guerrero F.D."/>
            <person name="Moolhuijzen P."/>
            <person name="Goolsby J.A."/>
            <person name="Tidwell J."/>
            <person name="Bellgard S.E."/>
            <person name="Bellgard M.I."/>
        </authorList>
    </citation>
    <scope>NUCLEOTIDE SEQUENCE</scope>
    <source>
        <tissue evidence="1">Shoot tissue taken approximately 20 cm above the soil surface</tissue>
    </source>
</reference>
<dbReference type="EMBL" id="GBRH01266486">
    <property type="protein sequence ID" value="JAD31409.1"/>
    <property type="molecule type" value="Transcribed_RNA"/>
</dbReference>
<proteinExistence type="predicted"/>
<name>A0A0A8YW90_ARUDO</name>